<organism evidence="1">
    <name type="scientific">Rhizophora mucronata</name>
    <name type="common">Asiatic mangrove</name>
    <dbReference type="NCBI Taxonomy" id="61149"/>
    <lineage>
        <taxon>Eukaryota</taxon>
        <taxon>Viridiplantae</taxon>
        <taxon>Streptophyta</taxon>
        <taxon>Embryophyta</taxon>
        <taxon>Tracheophyta</taxon>
        <taxon>Spermatophyta</taxon>
        <taxon>Magnoliopsida</taxon>
        <taxon>eudicotyledons</taxon>
        <taxon>Gunneridae</taxon>
        <taxon>Pentapetalae</taxon>
        <taxon>rosids</taxon>
        <taxon>fabids</taxon>
        <taxon>Malpighiales</taxon>
        <taxon>Rhizophoraceae</taxon>
        <taxon>Rhizophora</taxon>
    </lineage>
</organism>
<dbReference type="EMBL" id="GGEC01062751">
    <property type="protein sequence ID" value="MBX43235.1"/>
    <property type="molecule type" value="Transcribed_RNA"/>
</dbReference>
<dbReference type="AlphaFoldDB" id="A0A2P2NLD1"/>
<accession>A0A2P2NLD1</accession>
<proteinExistence type="predicted"/>
<evidence type="ECO:0000313" key="1">
    <source>
        <dbReference type="EMBL" id="MBX43235.1"/>
    </source>
</evidence>
<protein>
    <submittedName>
        <fullName evidence="1">Uncharacterized protein</fullName>
    </submittedName>
</protein>
<name>A0A2P2NLD1_RHIMU</name>
<reference evidence="1" key="1">
    <citation type="submission" date="2018-02" db="EMBL/GenBank/DDBJ databases">
        <title>Rhizophora mucronata_Transcriptome.</title>
        <authorList>
            <person name="Meera S.P."/>
            <person name="Sreeshan A."/>
            <person name="Augustine A."/>
        </authorList>
    </citation>
    <scope>NUCLEOTIDE SEQUENCE</scope>
    <source>
        <tissue evidence="1">Leaf</tissue>
    </source>
</reference>
<sequence length="43" mass="4714">MRHGSLNLCLSHIKSTLLANHTGRAIKTVNRYSVLGNMALSSF</sequence>